<evidence type="ECO:0000259" key="3">
    <source>
        <dbReference type="Pfam" id="PF01593"/>
    </source>
</evidence>
<dbReference type="InterPro" id="IPR002937">
    <property type="entry name" value="Amino_oxidase"/>
</dbReference>
<evidence type="ECO:0000256" key="1">
    <source>
        <dbReference type="ARBA" id="ARBA00001974"/>
    </source>
</evidence>
<name>A0ABV4XX24_9CYAN</name>
<comment type="cofactor">
    <cofactor evidence="1">
        <name>FAD</name>
        <dbReference type="ChEBI" id="CHEBI:57692"/>
    </cofactor>
</comment>
<dbReference type="SUPFAM" id="SSF54373">
    <property type="entry name" value="FAD-linked reductases, C-terminal domain"/>
    <property type="match status" value="1"/>
</dbReference>
<comment type="caution">
    <text evidence="4">The sequence shown here is derived from an EMBL/GenBank/DDBJ whole genome shotgun (WGS) entry which is preliminary data.</text>
</comment>
<dbReference type="InterPro" id="IPR006311">
    <property type="entry name" value="TAT_signal"/>
</dbReference>
<keyword evidence="5" id="KW-1185">Reference proteome</keyword>
<dbReference type="Pfam" id="PF01593">
    <property type="entry name" value="Amino_oxidase"/>
    <property type="match status" value="1"/>
</dbReference>
<protein>
    <submittedName>
        <fullName evidence="4">Flavin monoamine oxidase family protein</fullName>
    </submittedName>
</protein>
<keyword evidence="2" id="KW-0560">Oxidoreductase</keyword>
<dbReference type="Gene3D" id="3.50.50.60">
    <property type="entry name" value="FAD/NAD(P)-binding domain"/>
    <property type="match status" value="1"/>
</dbReference>
<gene>
    <name evidence="4" type="ORF">ACE1CI_25390</name>
</gene>
<dbReference type="Proteomes" id="UP001576784">
    <property type="component" value="Unassembled WGS sequence"/>
</dbReference>
<dbReference type="InterPro" id="IPR050281">
    <property type="entry name" value="Flavin_monoamine_oxidase"/>
</dbReference>
<dbReference type="InterPro" id="IPR001613">
    <property type="entry name" value="Flavin_amine_oxidase"/>
</dbReference>
<dbReference type="InterPro" id="IPR036188">
    <property type="entry name" value="FAD/NAD-bd_sf"/>
</dbReference>
<dbReference type="EMBL" id="JBHFNR010000190">
    <property type="protein sequence ID" value="MFB2896258.1"/>
    <property type="molecule type" value="Genomic_DNA"/>
</dbReference>
<feature type="domain" description="Amine oxidase" evidence="3">
    <location>
        <begin position="49"/>
        <end position="474"/>
    </location>
</feature>
<dbReference type="RefSeq" id="WP_413265886.1">
    <property type="nucleotide sequence ID" value="NZ_JBHFNR010000190.1"/>
</dbReference>
<proteinExistence type="predicted"/>
<dbReference type="PANTHER" id="PTHR10742:SF342">
    <property type="entry name" value="AMINE OXIDASE"/>
    <property type="match status" value="1"/>
</dbReference>
<dbReference type="PANTHER" id="PTHR10742">
    <property type="entry name" value="FLAVIN MONOAMINE OXIDASE"/>
    <property type="match status" value="1"/>
</dbReference>
<evidence type="ECO:0000313" key="5">
    <source>
        <dbReference type="Proteomes" id="UP001576784"/>
    </source>
</evidence>
<reference evidence="4 5" key="1">
    <citation type="submission" date="2024-09" db="EMBL/GenBank/DDBJ databases">
        <title>Floridaenema gen nov. (Aerosakkonemataceae, Aerosakkonematales ord. nov., Cyanobacteria) from benthic tropical and subtropical fresh waters, with the description of four new species.</title>
        <authorList>
            <person name="Moretto J.A."/>
            <person name="Berthold D.E."/>
            <person name="Lefler F.W."/>
            <person name="Huang I.-S."/>
            <person name="Laughinghouse H. IV."/>
        </authorList>
    </citation>
    <scope>NUCLEOTIDE SEQUENCE [LARGE SCALE GENOMIC DNA]</scope>
    <source>
        <strain evidence="4 5">BLCC-F50</strain>
    </source>
</reference>
<dbReference type="PROSITE" id="PS51318">
    <property type="entry name" value="TAT"/>
    <property type="match status" value="1"/>
</dbReference>
<organism evidence="4 5">
    <name type="scientific">Floridaenema flaviceps BLCC-F50</name>
    <dbReference type="NCBI Taxonomy" id="3153642"/>
    <lineage>
        <taxon>Bacteria</taxon>
        <taxon>Bacillati</taxon>
        <taxon>Cyanobacteriota</taxon>
        <taxon>Cyanophyceae</taxon>
        <taxon>Oscillatoriophycideae</taxon>
        <taxon>Aerosakkonematales</taxon>
        <taxon>Aerosakkonemataceae</taxon>
        <taxon>Floridanema</taxon>
        <taxon>Floridanema flaviceps</taxon>
    </lineage>
</organism>
<sequence>MTTRKFNRRDFIGGLSQSVLSLLVLSRASQQLVAAASQPTSVLVLGAGLSGLYTALLLEAKGLSVTVLEARDRIGGRVHTLNDIPGKPEAGGQSLSEKYQRLLALAERLQVPVESSIGLDKEMLLSVRGQTVLPKDWASASANHLTVNERNLLPPLLLTNYLRKNNPLQDATAWTKSQYADLDIPLDKYLRSQGASTEALRLIDCSPVSLVNNLATTSALWALRNDQRGKIPSKQPLHIQDGNSRLPEKMAAALKSPVQLNKVVEAIRSFDNGVEVHCADGSSFRANYVVVTLPFSVLRDVEITPRLPALQSEAVKRLNYTAVTQVRFTVRDRFWEKDGYPPMMWTDTALESIFPVRDRQYNVQSFVCWVSGDSAKKLDAMSSTGLEQFVRSQLQQIRPGIEDNMSIVKVVSWGRDPFARGAYAHFAPGQIRRFQKIMAQPWQRIHFAGEHTAISSPGMESALESAERVAQEILSRK</sequence>
<dbReference type="PRINTS" id="PR00757">
    <property type="entry name" value="AMINEOXDASEF"/>
</dbReference>
<evidence type="ECO:0000313" key="4">
    <source>
        <dbReference type="EMBL" id="MFB2896258.1"/>
    </source>
</evidence>
<evidence type="ECO:0000256" key="2">
    <source>
        <dbReference type="ARBA" id="ARBA00023002"/>
    </source>
</evidence>
<dbReference type="SUPFAM" id="SSF51905">
    <property type="entry name" value="FAD/NAD(P)-binding domain"/>
    <property type="match status" value="1"/>
</dbReference>
<accession>A0ABV4XX24</accession>